<dbReference type="Proteomes" id="UP000011116">
    <property type="component" value="Chromosome 2H"/>
</dbReference>
<dbReference type="AlphaFoldDB" id="A0A8I6WUD0"/>
<comment type="subcellular location">
    <subcellularLocation>
        <location evidence="1">Nucleus</location>
    </subcellularLocation>
</comment>
<dbReference type="KEGG" id="hvg:123431107"/>
<keyword evidence="5" id="KW-0539">Nucleus</keyword>
<keyword evidence="4" id="KW-0804">Transcription</keyword>
<evidence type="ECO:0000256" key="6">
    <source>
        <dbReference type="SAM" id="MobiDB-lite"/>
    </source>
</evidence>
<proteinExistence type="predicted"/>
<dbReference type="GeneID" id="123431107"/>
<dbReference type="Pfam" id="PF00319">
    <property type="entry name" value="SRF-TF"/>
    <property type="match status" value="1"/>
</dbReference>
<evidence type="ECO:0000259" key="7">
    <source>
        <dbReference type="PROSITE" id="PS50066"/>
    </source>
</evidence>
<evidence type="ECO:0000256" key="2">
    <source>
        <dbReference type="ARBA" id="ARBA00023015"/>
    </source>
</evidence>
<evidence type="ECO:0000256" key="4">
    <source>
        <dbReference type="ARBA" id="ARBA00023163"/>
    </source>
</evidence>
<dbReference type="SUPFAM" id="SSF55455">
    <property type="entry name" value="SRF-like"/>
    <property type="match status" value="1"/>
</dbReference>
<dbReference type="PROSITE" id="PS50066">
    <property type="entry name" value="MADS_BOX_2"/>
    <property type="match status" value="1"/>
</dbReference>
<dbReference type="GO" id="GO:0005634">
    <property type="term" value="C:nucleus"/>
    <property type="evidence" value="ECO:0007669"/>
    <property type="project" value="UniProtKB-SubCell"/>
</dbReference>
<name>A0A8I6WUD0_HORVV</name>
<reference evidence="8" key="3">
    <citation type="submission" date="2022-01" db="UniProtKB">
        <authorList>
            <consortium name="EnsemblPlants"/>
        </authorList>
    </citation>
    <scope>IDENTIFICATION</scope>
    <source>
        <strain evidence="8">subsp. vulgare</strain>
    </source>
</reference>
<dbReference type="InterPro" id="IPR002100">
    <property type="entry name" value="TF_MADSbox"/>
</dbReference>
<dbReference type="EnsemblPlants" id="HORVU.MOREX.r3.2HG0206640.1">
    <property type="protein sequence ID" value="HORVU.MOREX.r3.2HG0206640.1"/>
    <property type="gene ID" value="HORVU.MOREX.r3.2HG0206640"/>
</dbReference>
<dbReference type="OrthoDB" id="679952at2759"/>
<dbReference type="PANTHER" id="PTHR11945">
    <property type="entry name" value="MADS BOX PROTEIN"/>
    <property type="match status" value="1"/>
</dbReference>
<reference evidence="8" key="2">
    <citation type="submission" date="2020-10" db="EMBL/GenBank/DDBJ databases">
        <authorList>
            <person name="Scholz U."/>
            <person name="Mascher M."/>
            <person name="Fiebig A."/>
        </authorList>
    </citation>
    <scope>NUCLEOTIDE SEQUENCE [LARGE SCALE GENOMIC DNA]</scope>
    <source>
        <strain evidence="8">cv. Morex</strain>
    </source>
</reference>
<keyword evidence="9" id="KW-1185">Reference proteome</keyword>
<feature type="compositionally biased region" description="Polar residues" evidence="6">
    <location>
        <begin position="323"/>
        <end position="342"/>
    </location>
</feature>
<dbReference type="SMART" id="SM00432">
    <property type="entry name" value="MADS"/>
    <property type="match status" value="1"/>
</dbReference>
<keyword evidence="3" id="KW-0238">DNA-binding</keyword>
<feature type="domain" description="MADS-box" evidence="7">
    <location>
        <begin position="3"/>
        <end position="63"/>
    </location>
</feature>
<protein>
    <recommendedName>
        <fullName evidence="7">MADS-box domain-containing protein</fullName>
    </recommendedName>
</protein>
<reference evidence="9" key="1">
    <citation type="journal article" date="2012" name="Nature">
        <title>A physical, genetic and functional sequence assembly of the barley genome.</title>
        <authorList>
            <consortium name="The International Barley Genome Sequencing Consortium"/>
            <person name="Mayer K.F."/>
            <person name="Waugh R."/>
            <person name="Brown J.W."/>
            <person name="Schulman A."/>
            <person name="Langridge P."/>
            <person name="Platzer M."/>
            <person name="Fincher G.B."/>
            <person name="Muehlbauer G.J."/>
            <person name="Sato K."/>
            <person name="Close T.J."/>
            <person name="Wise R.P."/>
            <person name="Stein N."/>
        </authorList>
    </citation>
    <scope>NUCLEOTIDE SEQUENCE [LARGE SCALE GENOMIC DNA]</scope>
    <source>
        <strain evidence="9">cv. Morex</strain>
    </source>
</reference>
<dbReference type="PANTHER" id="PTHR11945:SF764">
    <property type="entry name" value="AGAMOUS-LIKE MADS-BOX PROTEIN AGL62"/>
    <property type="match status" value="1"/>
</dbReference>
<evidence type="ECO:0000313" key="9">
    <source>
        <dbReference type="Proteomes" id="UP000011116"/>
    </source>
</evidence>
<gene>
    <name evidence="8" type="primary">LOC123431107</name>
</gene>
<dbReference type="Gramene" id="HORVU.MOREX.r3.2HG0206640.1">
    <property type="protein sequence ID" value="HORVU.MOREX.r3.2HG0206640.1"/>
    <property type="gene ID" value="HORVU.MOREX.r3.2HG0206640"/>
</dbReference>
<accession>A0A8I6WUD0</accession>
<dbReference type="GO" id="GO:0003677">
    <property type="term" value="F:DNA binding"/>
    <property type="evidence" value="ECO:0007669"/>
    <property type="project" value="UniProtKB-KW"/>
</dbReference>
<evidence type="ECO:0000256" key="1">
    <source>
        <dbReference type="ARBA" id="ARBA00004123"/>
    </source>
</evidence>
<feature type="region of interest" description="Disordered" evidence="6">
    <location>
        <begin position="163"/>
        <end position="182"/>
    </location>
</feature>
<dbReference type="InterPro" id="IPR036879">
    <property type="entry name" value="TF_MADSbox_sf"/>
</dbReference>
<keyword evidence="2" id="KW-0805">Transcription regulation</keyword>
<dbReference type="Gene3D" id="3.40.1810.10">
    <property type="entry name" value="Transcription factor, MADS-box"/>
    <property type="match status" value="1"/>
</dbReference>
<dbReference type="GO" id="GO:0046983">
    <property type="term" value="F:protein dimerization activity"/>
    <property type="evidence" value="ECO:0007669"/>
    <property type="project" value="InterPro"/>
</dbReference>
<organism evidence="8 9">
    <name type="scientific">Hordeum vulgare subsp. vulgare</name>
    <name type="common">Domesticated barley</name>
    <dbReference type="NCBI Taxonomy" id="112509"/>
    <lineage>
        <taxon>Eukaryota</taxon>
        <taxon>Viridiplantae</taxon>
        <taxon>Streptophyta</taxon>
        <taxon>Embryophyta</taxon>
        <taxon>Tracheophyta</taxon>
        <taxon>Spermatophyta</taxon>
        <taxon>Magnoliopsida</taxon>
        <taxon>Liliopsida</taxon>
        <taxon>Poales</taxon>
        <taxon>Poaceae</taxon>
        <taxon>BOP clade</taxon>
        <taxon>Pooideae</taxon>
        <taxon>Triticodae</taxon>
        <taxon>Triticeae</taxon>
        <taxon>Hordeinae</taxon>
        <taxon>Hordeum</taxon>
    </lineage>
</organism>
<feature type="region of interest" description="Disordered" evidence="6">
    <location>
        <begin position="323"/>
        <end position="344"/>
    </location>
</feature>
<evidence type="ECO:0000256" key="5">
    <source>
        <dbReference type="ARBA" id="ARBA00023242"/>
    </source>
</evidence>
<evidence type="ECO:0000313" key="8">
    <source>
        <dbReference type="EnsemblPlants" id="HORVU.MOREX.r3.2HG0206640.1"/>
    </source>
</evidence>
<evidence type="ECO:0000256" key="3">
    <source>
        <dbReference type="ARBA" id="ARBA00023125"/>
    </source>
</evidence>
<dbReference type="PRINTS" id="PR00404">
    <property type="entry name" value="MADSDOMAIN"/>
</dbReference>
<dbReference type="RefSeq" id="XP_044970878.1">
    <property type="nucleotide sequence ID" value="XM_045114943.1"/>
</dbReference>
<sequence>MPRTEIRLDICRIKDDKKRSVTFSKRHANLFKSASNLSALTGVRVAIIVENDSGKMYAFGTPAVQPIVDSFLSGNPLSEPLGDEATKGRIKLLQRKVARLDMDNAMLERRENLSLEHIKNIQVQNPGIAANNIFSKQENLSLEDLQGLLNDLMRVKEDIRRRLPPLQHGDEPNTGGPNMQKTQLLPSGPLGDHLKILQVPLQPSSSQYLTPQVMPPIQVTSESQHTMEPHFPSEMFQYLSSPSALEFTPLLQPVPCQVSKMFHCTSLLQPVIDHSQDLPPPLHQQVQDYASPYTAIKPSKNNTIPSSIIENIVDASPQLFDSSGNEKSFNQSFDYDNSTSAPPDQAHEVLRMDSYLGYNANDPGKCNMKCDEWVNNAPPHPFEWNDDDIDA</sequence>